<accession>A0A9P5TT10</accession>
<evidence type="ECO:0000313" key="2">
    <source>
        <dbReference type="EMBL" id="KAF8912249.1"/>
    </source>
</evidence>
<name>A0A9P5TT10_GYMJU</name>
<dbReference type="AlphaFoldDB" id="A0A9P5TT10"/>
<feature type="compositionally biased region" description="Polar residues" evidence="1">
    <location>
        <begin position="1"/>
        <end position="13"/>
    </location>
</feature>
<evidence type="ECO:0000256" key="1">
    <source>
        <dbReference type="SAM" id="MobiDB-lite"/>
    </source>
</evidence>
<keyword evidence="3" id="KW-1185">Reference proteome</keyword>
<gene>
    <name evidence="2" type="ORF">CPB84DRAFT_1841922</name>
</gene>
<proteinExistence type="predicted"/>
<protein>
    <submittedName>
        <fullName evidence="2">Uncharacterized protein</fullName>
    </submittedName>
</protein>
<reference evidence="2" key="1">
    <citation type="submission" date="2020-11" db="EMBL/GenBank/DDBJ databases">
        <authorList>
            <consortium name="DOE Joint Genome Institute"/>
            <person name="Ahrendt S."/>
            <person name="Riley R."/>
            <person name="Andreopoulos W."/>
            <person name="LaButti K."/>
            <person name="Pangilinan J."/>
            <person name="Ruiz-duenas F.J."/>
            <person name="Barrasa J.M."/>
            <person name="Sanchez-Garcia M."/>
            <person name="Camarero S."/>
            <person name="Miyauchi S."/>
            <person name="Serrano A."/>
            <person name="Linde D."/>
            <person name="Babiker R."/>
            <person name="Drula E."/>
            <person name="Ayuso-Fernandez I."/>
            <person name="Pacheco R."/>
            <person name="Padilla G."/>
            <person name="Ferreira P."/>
            <person name="Barriuso J."/>
            <person name="Kellner H."/>
            <person name="Castanera R."/>
            <person name="Alfaro M."/>
            <person name="Ramirez L."/>
            <person name="Pisabarro A.G."/>
            <person name="Kuo A."/>
            <person name="Tritt A."/>
            <person name="Lipzen A."/>
            <person name="He G."/>
            <person name="Yan M."/>
            <person name="Ng V."/>
            <person name="Cullen D."/>
            <person name="Martin F."/>
            <person name="Rosso M.-N."/>
            <person name="Henrissat B."/>
            <person name="Hibbett D."/>
            <person name="Martinez A.T."/>
            <person name="Grigoriev I.V."/>
        </authorList>
    </citation>
    <scope>NUCLEOTIDE SEQUENCE</scope>
    <source>
        <strain evidence="2">AH 44721</strain>
    </source>
</reference>
<dbReference type="EMBL" id="JADNYJ010000003">
    <property type="protein sequence ID" value="KAF8912249.1"/>
    <property type="molecule type" value="Genomic_DNA"/>
</dbReference>
<sequence length="167" mass="18532">MPARKLSSSNSTRPVIPRHLSLSQSSSTKPPPMYPSPSSNPISDPSSTCMSVFDGAPSSCTNPDTQAGADLDFGDAPNLSNPNFGQWTTTTKDEASKQMGYYLWDGINNNGFGVDFNYRHEFEGQRLALPLTRGRGLLHSRLEKNWTEYDDSGNDRHYYYVLWTEGG</sequence>
<dbReference type="Proteomes" id="UP000724874">
    <property type="component" value="Unassembled WGS sequence"/>
</dbReference>
<feature type="compositionally biased region" description="Low complexity" evidence="1">
    <location>
        <begin position="36"/>
        <end position="47"/>
    </location>
</feature>
<feature type="region of interest" description="Disordered" evidence="1">
    <location>
        <begin position="1"/>
        <end position="82"/>
    </location>
</feature>
<comment type="caution">
    <text evidence="2">The sequence shown here is derived from an EMBL/GenBank/DDBJ whole genome shotgun (WGS) entry which is preliminary data.</text>
</comment>
<evidence type="ECO:0000313" key="3">
    <source>
        <dbReference type="Proteomes" id="UP000724874"/>
    </source>
</evidence>
<organism evidence="2 3">
    <name type="scientific">Gymnopilus junonius</name>
    <name type="common">Spectacular rustgill mushroom</name>
    <name type="synonym">Gymnopilus spectabilis subsp. junonius</name>
    <dbReference type="NCBI Taxonomy" id="109634"/>
    <lineage>
        <taxon>Eukaryota</taxon>
        <taxon>Fungi</taxon>
        <taxon>Dikarya</taxon>
        <taxon>Basidiomycota</taxon>
        <taxon>Agaricomycotina</taxon>
        <taxon>Agaricomycetes</taxon>
        <taxon>Agaricomycetidae</taxon>
        <taxon>Agaricales</taxon>
        <taxon>Agaricineae</taxon>
        <taxon>Hymenogastraceae</taxon>
        <taxon>Gymnopilus</taxon>
    </lineage>
</organism>